<dbReference type="Proteomes" id="UP001459277">
    <property type="component" value="Unassembled WGS sequence"/>
</dbReference>
<dbReference type="GO" id="GO:0004222">
    <property type="term" value="F:metalloendopeptidase activity"/>
    <property type="evidence" value="ECO:0007669"/>
    <property type="project" value="InterPro"/>
</dbReference>
<dbReference type="GO" id="GO:0006518">
    <property type="term" value="P:peptide metabolic process"/>
    <property type="evidence" value="ECO:0007669"/>
    <property type="project" value="TreeGrafter"/>
</dbReference>
<organism evidence="1 2">
    <name type="scientific">Lithocarpus litseifolius</name>
    <dbReference type="NCBI Taxonomy" id="425828"/>
    <lineage>
        <taxon>Eukaryota</taxon>
        <taxon>Viridiplantae</taxon>
        <taxon>Streptophyta</taxon>
        <taxon>Embryophyta</taxon>
        <taxon>Tracheophyta</taxon>
        <taxon>Spermatophyta</taxon>
        <taxon>Magnoliopsida</taxon>
        <taxon>eudicotyledons</taxon>
        <taxon>Gunneridae</taxon>
        <taxon>Pentapetalae</taxon>
        <taxon>rosids</taxon>
        <taxon>fabids</taxon>
        <taxon>Fagales</taxon>
        <taxon>Fagaceae</taxon>
        <taxon>Lithocarpus</taxon>
    </lineage>
</organism>
<comment type="caution">
    <text evidence="1">The sequence shown here is derived from an EMBL/GenBank/DDBJ whole genome shotgun (WGS) entry which is preliminary data.</text>
</comment>
<dbReference type="InterPro" id="IPR045090">
    <property type="entry name" value="Pept_M3A_M3B"/>
</dbReference>
<dbReference type="AlphaFoldDB" id="A0AAW2CFJ2"/>
<feature type="non-terminal residue" evidence="1">
    <location>
        <position position="1"/>
    </location>
</feature>
<gene>
    <name evidence="1" type="ORF">SO802_020285</name>
</gene>
<name>A0AAW2CFJ2_9ROSI</name>
<dbReference type="SUPFAM" id="SSF55486">
    <property type="entry name" value="Metalloproteases ('zincins'), catalytic domain"/>
    <property type="match status" value="1"/>
</dbReference>
<evidence type="ECO:0000313" key="1">
    <source>
        <dbReference type="EMBL" id="KAK9995599.1"/>
    </source>
</evidence>
<evidence type="ECO:0000313" key="2">
    <source>
        <dbReference type="Proteomes" id="UP001459277"/>
    </source>
</evidence>
<dbReference type="EMBL" id="JAZDWU010000007">
    <property type="protein sequence ID" value="KAK9995599.1"/>
    <property type="molecule type" value="Genomic_DNA"/>
</dbReference>
<proteinExistence type="predicted"/>
<reference evidence="1 2" key="1">
    <citation type="submission" date="2024-01" db="EMBL/GenBank/DDBJ databases">
        <title>A telomere-to-telomere, gap-free genome of sweet tea (Lithocarpus litseifolius).</title>
        <authorList>
            <person name="Zhou J."/>
        </authorList>
    </citation>
    <scope>NUCLEOTIDE SEQUENCE [LARGE SCALE GENOMIC DNA]</scope>
    <source>
        <strain evidence="1">Zhou-2022a</strain>
        <tissue evidence="1">Leaf</tissue>
    </source>
</reference>
<dbReference type="PANTHER" id="PTHR11804">
    <property type="entry name" value="PROTEASE M3 THIMET OLIGOPEPTIDASE-RELATED"/>
    <property type="match status" value="1"/>
</dbReference>
<accession>A0AAW2CFJ2</accession>
<dbReference type="GO" id="GO:0006508">
    <property type="term" value="P:proteolysis"/>
    <property type="evidence" value="ECO:0007669"/>
    <property type="project" value="InterPro"/>
</dbReference>
<protein>
    <submittedName>
        <fullName evidence="1">Uncharacterized protein</fullName>
    </submittedName>
</protein>
<sequence length="182" mass="20877">VCSVVDSAELCRNTHPDREFVKEANKASMRINEYLHYLNTNHTLYDAGRKAEQENHLLTEEAQRAAHYLRVDSERGGIHLSVDKFDRVNQLNIEISQLCREFNENIIIDPGSVDIFPSSRMPKSVHHLLKPIYRSTPGILRETVLPRDTMKEKGFRIKTDPQNLSSVELGADWVSSFMMAQP</sequence>
<keyword evidence="2" id="KW-1185">Reference proteome</keyword>
<dbReference type="PANTHER" id="PTHR11804:SF79">
    <property type="entry name" value="MITOCHONDRIAL INTERMEDIATE PEPTIDASE"/>
    <property type="match status" value="1"/>
</dbReference>